<dbReference type="InterPro" id="IPR000873">
    <property type="entry name" value="AMP-dep_synth/lig_dom"/>
</dbReference>
<dbReference type="GO" id="GO:0016874">
    <property type="term" value="F:ligase activity"/>
    <property type="evidence" value="ECO:0007669"/>
    <property type="project" value="UniProtKB-KW"/>
</dbReference>
<dbReference type="PANTHER" id="PTHR43767">
    <property type="entry name" value="LONG-CHAIN-FATTY-ACID--COA LIGASE"/>
    <property type="match status" value="1"/>
</dbReference>
<dbReference type="EMBL" id="QWEZ01000001">
    <property type="protein sequence ID" value="RRJ85236.1"/>
    <property type="molecule type" value="Genomic_DNA"/>
</dbReference>
<sequence>MQRLLAAAASGAPLLLNERGEGVGFRALLAQAQQFANQLPEGQAVVNLCRSHQAFLVTWMATLLRRQQMVLPSDESGTALDALRQLDSPLCLVNDCEPVAPVAGFSRLQLRLGDLDPHQPLVEDAPALEEDYWRRPDALLLYTSGSTGCPRPQPKSLHQLWQRARTTAAVVLEPGIRRVLSTVPLQHMYGLENGLLLPLVAGLCALDRRPFYPADIAASLSADTLLVSTPGHLRYCFQLPSPCPPAGGMLSATAPLASELALSLEERFDCQLVEVYGSTETGVVATRRTALESLWTPLPGLRVYSDAQHSWLEDENGRQPLSDRLQCGADGRFLLSGRNQDLAKIAGKRHSFAGLTQLMLSIEGVEDAVVFAENDEYSRLSALVVSRLSVQEIRVRLRPLVDPVFLPRPLLKVDRLPRNASGKLPRSALLEALADARASLDESRRKEQSNG</sequence>
<evidence type="ECO:0000259" key="2">
    <source>
        <dbReference type="Pfam" id="PF00501"/>
    </source>
</evidence>
<dbReference type="InterPro" id="IPR045851">
    <property type="entry name" value="AMP-bd_C_sf"/>
</dbReference>
<dbReference type="SUPFAM" id="SSF56801">
    <property type="entry name" value="Acetyl-CoA synthetase-like"/>
    <property type="match status" value="1"/>
</dbReference>
<dbReference type="PANTHER" id="PTHR43767:SF8">
    <property type="entry name" value="LONG-CHAIN-FATTY-ACID--COA LIGASE"/>
    <property type="match status" value="1"/>
</dbReference>
<name>A0A3P3VUE0_9GAMM</name>
<comment type="caution">
    <text evidence="3">The sequence shown here is derived from an EMBL/GenBank/DDBJ whole genome shotgun (WGS) entry which is preliminary data.</text>
</comment>
<dbReference type="AlphaFoldDB" id="A0A3P3VUE0"/>
<keyword evidence="1" id="KW-0436">Ligase</keyword>
<evidence type="ECO:0000256" key="1">
    <source>
        <dbReference type="ARBA" id="ARBA00022598"/>
    </source>
</evidence>
<dbReference type="RefSeq" id="WP_125015661.1">
    <property type="nucleotide sequence ID" value="NZ_QWEZ01000001.1"/>
</dbReference>
<reference evidence="3 4" key="1">
    <citation type="submission" date="2018-08" db="EMBL/GenBank/DDBJ databases">
        <authorList>
            <person name="Khan S.A."/>
        </authorList>
    </citation>
    <scope>NUCLEOTIDE SEQUENCE [LARGE SCALE GENOMIC DNA]</scope>
    <source>
        <strain evidence="3 4">GTF-13</strain>
    </source>
</reference>
<dbReference type="Proteomes" id="UP000280792">
    <property type="component" value="Unassembled WGS sequence"/>
</dbReference>
<evidence type="ECO:0000313" key="4">
    <source>
        <dbReference type="Proteomes" id="UP000280792"/>
    </source>
</evidence>
<proteinExistence type="predicted"/>
<gene>
    <name evidence="3" type="ORF">D0544_09270</name>
</gene>
<organism evidence="3 4">
    <name type="scientific">Aestuariirhabdus litorea</name>
    <dbReference type="NCBI Taxonomy" id="2528527"/>
    <lineage>
        <taxon>Bacteria</taxon>
        <taxon>Pseudomonadati</taxon>
        <taxon>Pseudomonadota</taxon>
        <taxon>Gammaproteobacteria</taxon>
        <taxon>Oceanospirillales</taxon>
        <taxon>Aestuariirhabdaceae</taxon>
        <taxon>Aestuariirhabdus</taxon>
    </lineage>
</organism>
<dbReference type="PROSITE" id="PS00455">
    <property type="entry name" value="AMP_BINDING"/>
    <property type="match status" value="1"/>
</dbReference>
<dbReference type="InterPro" id="IPR020845">
    <property type="entry name" value="AMP-binding_CS"/>
</dbReference>
<evidence type="ECO:0000313" key="3">
    <source>
        <dbReference type="EMBL" id="RRJ85236.1"/>
    </source>
</evidence>
<reference evidence="3 4" key="2">
    <citation type="submission" date="2018-12" db="EMBL/GenBank/DDBJ databases">
        <title>Simiduia agarivorans gen. nov., sp. nov., a marine, agarolytic bacterium isolated from shallow coastal water from Keelung, Taiwan.</title>
        <authorList>
            <person name="Shieh W.Y."/>
        </authorList>
    </citation>
    <scope>NUCLEOTIDE SEQUENCE [LARGE SCALE GENOMIC DNA]</scope>
    <source>
        <strain evidence="3 4">GTF-13</strain>
    </source>
</reference>
<keyword evidence="4" id="KW-1185">Reference proteome</keyword>
<dbReference type="Gene3D" id="3.30.300.30">
    <property type="match status" value="1"/>
</dbReference>
<protein>
    <recommendedName>
        <fullName evidence="2">AMP-dependent synthetase/ligase domain-containing protein</fullName>
    </recommendedName>
</protein>
<accession>A0A3P3VUE0</accession>
<dbReference type="InterPro" id="IPR050237">
    <property type="entry name" value="ATP-dep_AMP-bd_enzyme"/>
</dbReference>
<feature type="domain" description="AMP-dependent synthetase/ligase" evidence="2">
    <location>
        <begin position="111"/>
        <end position="294"/>
    </location>
</feature>
<dbReference type="Gene3D" id="3.40.50.12780">
    <property type="entry name" value="N-terminal domain of ligase-like"/>
    <property type="match status" value="1"/>
</dbReference>
<dbReference type="InterPro" id="IPR042099">
    <property type="entry name" value="ANL_N_sf"/>
</dbReference>
<dbReference type="Pfam" id="PF00501">
    <property type="entry name" value="AMP-binding"/>
    <property type="match status" value="1"/>
</dbReference>